<organism evidence="1 2">
    <name type="scientific">Methylocella silvestris</name>
    <dbReference type="NCBI Taxonomy" id="199596"/>
    <lineage>
        <taxon>Bacteria</taxon>
        <taxon>Pseudomonadati</taxon>
        <taxon>Pseudomonadota</taxon>
        <taxon>Alphaproteobacteria</taxon>
        <taxon>Hyphomicrobiales</taxon>
        <taxon>Beijerinckiaceae</taxon>
        <taxon>Methylocella</taxon>
    </lineage>
</organism>
<evidence type="ECO:0008006" key="3">
    <source>
        <dbReference type="Google" id="ProtNLM"/>
    </source>
</evidence>
<protein>
    <recommendedName>
        <fullName evidence="3">Glycosyltransferase</fullName>
    </recommendedName>
</protein>
<dbReference type="InterPro" id="IPR029044">
    <property type="entry name" value="Nucleotide-diphossugar_trans"/>
</dbReference>
<dbReference type="Proteomes" id="UP000236286">
    <property type="component" value="Unassembled WGS sequence"/>
</dbReference>
<name>A0A2J7TEX5_METSI</name>
<dbReference type="AlphaFoldDB" id="A0A2J7TEX5"/>
<dbReference type="EMBL" id="PDZR01000017">
    <property type="protein sequence ID" value="PNG25316.1"/>
    <property type="molecule type" value="Genomic_DNA"/>
</dbReference>
<evidence type="ECO:0000313" key="1">
    <source>
        <dbReference type="EMBL" id="PNG25316.1"/>
    </source>
</evidence>
<accession>A0A2J7TEX5</accession>
<evidence type="ECO:0000313" key="2">
    <source>
        <dbReference type="Proteomes" id="UP000236286"/>
    </source>
</evidence>
<dbReference type="Gene3D" id="3.90.550.40">
    <property type="match status" value="1"/>
</dbReference>
<reference evidence="1 2" key="1">
    <citation type="submission" date="2017-10" db="EMBL/GenBank/DDBJ databases">
        <title>Genome announcement of Methylocella silvestris TVC from permafrost.</title>
        <authorList>
            <person name="Wang J."/>
            <person name="Geng K."/>
            <person name="Ul-Haque F."/>
            <person name="Crombie A.T."/>
            <person name="Street L.E."/>
            <person name="Wookey P.A."/>
            <person name="Murrell J.C."/>
            <person name="Pratscher J."/>
        </authorList>
    </citation>
    <scope>NUCLEOTIDE SEQUENCE [LARGE SCALE GENOMIC DNA]</scope>
    <source>
        <strain evidence="1 2">TVC</strain>
    </source>
</reference>
<gene>
    <name evidence="1" type="ORF">CR492_14290</name>
</gene>
<comment type="caution">
    <text evidence="1">The sequence shown here is derived from an EMBL/GenBank/DDBJ whole genome shotgun (WGS) entry which is preliminary data.</text>
</comment>
<dbReference type="SUPFAM" id="SSF53448">
    <property type="entry name" value="Nucleotide-diphospho-sugar transferases"/>
    <property type="match status" value="1"/>
</dbReference>
<sequence length="265" mass="29213">MRRKTAGVHSTPCFGGLVSQHYMQSVLGLVQLASAAGFDATLALLGHDSLITRSRNTLVSQFLMTQGATHLLFIDADISFEPEQVLHMLNFNQDFVAGVYPLKVIDWSNPAILRAAARREGFETAPLLYVGAASTGSDREQRGPFCTAIYCGGGFMLIKRQVVEQMIAAYPETRYKGAHAYSNAVNSEANYALFDCLIDRDTGAYVSEDFAFCQRWRDIGGKIWLDTEGKLTYVGSYNFRGDPRLRYQGTPALAPGFERADPLTA</sequence>
<proteinExistence type="predicted"/>
<dbReference type="OrthoDB" id="561165at2"/>